<organism evidence="8 9">
    <name type="scientific">Trema orientale</name>
    <name type="common">Charcoal tree</name>
    <name type="synonym">Celtis orientalis</name>
    <dbReference type="NCBI Taxonomy" id="63057"/>
    <lineage>
        <taxon>Eukaryota</taxon>
        <taxon>Viridiplantae</taxon>
        <taxon>Streptophyta</taxon>
        <taxon>Embryophyta</taxon>
        <taxon>Tracheophyta</taxon>
        <taxon>Spermatophyta</taxon>
        <taxon>Magnoliopsida</taxon>
        <taxon>eudicotyledons</taxon>
        <taxon>Gunneridae</taxon>
        <taxon>Pentapetalae</taxon>
        <taxon>rosids</taxon>
        <taxon>fabids</taxon>
        <taxon>Rosales</taxon>
        <taxon>Cannabaceae</taxon>
        <taxon>Trema</taxon>
    </lineage>
</organism>
<dbReference type="AlphaFoldDB" id="A0A2P5B2L5"/>
<evidence type="ECO:0000256" key="1">
    <source>
        <dbReference type="ARBA" id="ARBA00004116"/>
    </source>
</evidence>
<feature type="chain" id="PRO_5015116135" evidence="6">
    <location>
        <begin position="21"/>
        <end position="387"/>
    </location>
</feature>
<evidence type="ECO:0000256" key="4">
    <source>
        <dbReference type="ARBA" id="ARBA00022729"/>
    </source>
</evidence>
<feature type="signal peptide" evidence="6">
    <location>
        <begin position="1"/>
        <end position="20"/>
    </location>
</feature>
<dbReference type="GO" id="GO:0012505">
    <property type="term" value="C:endomembrane system"/>
    <property type="evidence" value="ECO:0007669"/>
    <property type="project" value="TreeGrafter"/>
</dbReference>
<dbReference type="PANTHER" id="PTHR10426">
    <property type="entry name" value="STRICTOSIDINE SYNTHASE-RELATED"/>
    <property type="match status" value="1"/>
</dbReference>
<comment type="subcellular location">
    <subcellularLocation>
        <location evidence="1">Vacuole</location>
    </subcellularLocation>
</comment>
<dbReference type="InterPro" id="IPR011042">
    <property type="entry name" value="6-blade_b-propeller_TolB-like"/>
</dbReference>
<protein>
    <submittedName>
        <fullName evidence="8">Strictosidine synthase</fullName>
    </submittedName>
</protein>
<dbReference type="FunFam" id="2.120.10.30:FF:000032">
    <property type="entry name" value="Protein STRICTOSIDINE SYNTHASE-LIKE 13"/>
    <property type="match status" value="1"/>
</dbReference>
<proteinExistence type="inferred from homology"/>
<dbReference type="STRING" id="63057.A0A2P5B2L5"/>
<evidence type="ECO:0000256" key="2">
    <source>
        <dbReference type="ARBA" id="ARBA00009191"/>
    </source>
</evidence>
<evidence type="ECO:0000256" key="6">
    <source>
        <dbReference type="SAM" id="SignalP"/>
    </source>
</evidence>
<accession>A0A2P5B2L5</accession>
<comment type="caution">
    <text evidence="8">The sequence shown here is derived from an EMBL/GenBank/DDBJ whole genome shotgun (WGS) entry which is preliminary data.</text>
</comment>
<dbReference type="EMBL" id="JXTC01000622">
    <property type="protein sequence ID" value="PON43019.1"/>
    <property type="molecule type" value="Genomic_DNA"/>
</dbReference>
<dbReference type="SUPFAM" id="SSF63829">
    <property type="entry name" value="Calcium-dependent phosphotriesterase"/>
    <property type="match status" value="1"/>
</dbReference>
<dbReference type="Proteomes" id="UP000237000">
    <property type="component" value="Unassembled WGS sequence"/>
</dbReference>
<evidence type="ECO:0000313" key="9">
    <source>
        <dbReference type="Proteomes" id="UP000237000"/>
    </source>
</evidence>
<dbReference type="OrthoDB" id="5307922at2759"/>
<keyword evidence="5" id="KW-0325">Glycoprotein</keyword>
<dbReference type="PANTHER" id="PTHR10426:SF79">
    <property type="entry name" value="PROTEIN STRICTOSIDINE SYNTHASE-LIKE 2"/>
    <property type="match status" value="1"/>
</dbReference>
<dbReference type="Pfam" id="PF20067">
    <property type="entry name" value="SSL_N"/>
    <property type="match status" value="1"/>
</dbReference>
<evidence type="ECO:0000256" key="3">
    <source>
        <dbReference type="ARBA" id="ARBA00022554"/>
    </source>
</evidence>
<keyword evidence="3" id="KW-0926">Vacuole</keyword>
<dbReference type="FunCoup" id="A0A2P5B2L5">
    <property type="interactions" value="916"/>
</dbReference>
<dbReference type="GO" id="GO:0005773">
    <property type="term" value="C:vacuole"/>
    <property type="evidence" value="ECO:0007669"/>
    <property type="project" value="UniProtKB-SubCell"/>
</dbReference>
<comment type="similarity">
    <text evidence="2">Belongs to the strictosidine synthase family.</text>
</comment>
<keyword evidence="9" id="KW-1185">Reference proteome</keyword>
<dbReference type="GO" id="GO:0016787">
    <property type="term" value="F:hydrolase activity"/>
    <property type="evidence" value="ECO:0007669"/>
    <property type="project" value="TreeGrafter"/>
</dbReference>
<dbReference type="Gene3D" id="2.120.10.30">
    <property type="entry name" value="TolB, C-terminal domain"/>
    <property type="match status" value="1"/>
</dbReference>
<feature type="domain" description="Strictosidine synthase conserved region" evidence="7">
    <location>
        <begin position="175"/>
        <end position="262"/>
    </location>
</feature>
<reference evidence="9" key="1">
    <citation type="submission" date="2016-06" db="EMBL/GenBank/DDBJ databases">
        <title>Parallel loss of symbiosis genes in relatives of nitrogen-fixing non-legume Parasponia.</title>
        <authorList>
            <person name="Van Velzen R."/>
            <person name="Holmer R."/>
            <person name="Bu F."/>
            <person name="Rutten L."/>
            <person name="Van Zeijl A."/>
            <person name="Liu W."/>
            <person name="Santuari L."/>
            <person name="Cao Q."/>
            <person name="Sharma T."/>
            <person name="Shen D."/>
            <person name="Roswanjaya Y."/>
            <person name="Wardhani T."/>
            <person name="Kalhor M.S."/>
            <person name="Jansen J."/>
            <person name="Van den Hoogen J."/>
            <person name="Gungor B."/>
            <person name="Hartog M."/>
            <person name="Hontelez J."/>
            <person name="Verver J."/>
            <person name="Yang W.-C."/>
            <person name="Schijlen E."/>
            <person name="Repin R."/>
            <person name="Schilthuizen M."/>
            <person name="Schranz E."/>
            <person name="Heidstra R."/>
            <person name="Miyata K."/>
            <person name="Fedorova E."/>
            <person name="Kohlen W."/>
            <person name="Bisseling T."/>
            <person name="Smit S."/>
            <person name="Geurts R."/>
        </authorList>
    </citation>
    <scope>NUCLEOTIDE SEQUENCE [LARGE SCALE GENOMIC DNA]</scope>
    <source>
        <strain evidence="9">cv. RG33-2</strain>
    </source>
</reference>
<keyword evidence="4 6" id="KW-0732">Signal</keyword>
<gene>
    <name evidence="8" type="ORF">TorRG33x02_334490</name>
</gene>
<dbReference type="InParanoid" id="A0A2P5B2L5"/>
<dbReference type="InterPro" id="IPR018119">
    <property type="entry name" value="Strictosidine_synth_cons-reg"/>
</dbReference>
<sequence>MAPNLFPTATFAVLLSALFAANLFELPYPYSSSDDFDDQLISKQLISSSTHADFGPFEIVPIDGALGPESYAFDSLGEGPYTGVSDGRIIKWQENQRRWIDFAVTSPNRSRCEGSHDHHRTEHLCGRPLGLRFNKTSGDLYIADAYMGLLVVGPEGGLATRVATQAQGVPFVFSNGLDINEKTGVLYFTDSSSRYQRRNYLSVILSGDKTGRLMRYDPQTKQVDVLLGNLSFPNGVALSENNDFLLIAETTTCRIIRYWLQTPKAGTSEVFAQLPGFPDNIKRSPRGGFWVGIHSRRKRIFKLILSYPFIGKIILVLPFDIMEFYTHLAKWRGRGLMMRLSEAGDVLDMLEDGSGVKWKAVSEVEEKDGNLWIGSIHKPYAGKFKFK</sequence>
<dbReference type="Pfam" id="PF03088">
    <property type="entry name" value="Str_synth"/>
    <property type="match status" value="1"/>
</dbReference>
<evidence type="ECO:0000313" key="8">
    <source>
        <dbReference type="EMBL" id="PON43019.1"/>
    </source>
</evidence>
<name>A0A2P5B2L5_TREOI</name>
<evidence type="ECO:0000256" key="5">
    <source>
        <dbReference type="ARBA" id="ARBA00023180"/>
    </source>
</evidence>
<evidence type="ECO:0000259" key="7">
    <source>
        <dbReference type="Pfam" id="PF03088"/>
    </source>
</evidence>